<accession>I7ZAD8</accession>
<gene>
    <name evidence="2" type="ORF">WQQ_24110</name>
</gene>
<dbReference type="STRING" id="1172194.WQQ_24110"/>
<comment type="caution">
    <text evidence="2">The sequence shown here is derived from an EMBL/GenBank/DDBJ whole genome shotgun (WGS) entry which is preliminary data.</text>
</comment>
<dbReference type="Proteomes" id="UP000003704">
    <property type="component" value="Unassembled WGS sequence"/>
</dbReference>
<sequence length="312" mass="34980">MKLHERRAISRGAFFVFLVETDQSRMSTLHSTSNQGFSTSSIRSASATSWLREPLLHFVLLGALLFGLDHLLLEPESDGHLIVVGPEVDAEAVATFERIRGRKPNVEELNALHRIWLDNEVLYREGLAMQVDKGDPAIRERVIFKALSVIDANVKLPPIDEAELKKWFEARHSKYDEPARYDFQEAAISGDHSEAAVRDFVKALNNGTPGDAQAGLRVFKDRPIANLVQAYGADFPKQLEAATVGQWQPIQTRDGWRAIHVDAVKAPVAADFDKLRPVIYQDWKDATASEQRSAAVAEWARKYRIEYPAVAP</sequence>
<proteinExistence type="predicted"/>
<feature type="domain" description="PpiC" evidence="1">
    <location>
        <begin position="159"/>
        <end position="276"/>
    </location>
</feature>
<dbReference type="EMBL" id="AKGD01000002">
    <property type="protein sequence ID" value="EIT68829.1"/>
    <property type="molecule type" value="Genomic_DNA"/>
</dbReference>
<dbReference type="GO" id="GO:0003755">
    <property type="term" value="F:peptidyl-prolyl cis-trans isomerase activity"/>
    <property type="evidence" value="ECO:0007669"/>
    <property type="project" value="InterPro"/>
</dbReference>
<organism evidence="2 3">
    <name type="scientific">Hydrocarboniphaga effusa AP103</name>
    <dbReference type="NCBI Taxonomy" id="1172194"/>
    <lineage>
        <taxon>Bacteria</taxon>
        <taxon>Pseudomonadati</taxon>
        <taxon>Pseudomonadota</taxon>
        <taxon>Gammaproteobacteria</taxon>
        <taxon>Nevskiales</taxon>
        <taxon>Nevskiaceae</taxon>
        <taxon>Hydrocarboniphaga</taxon>
    </lineage>
</organism>
<protein>
    <recommendedName>
        <fullName evidence="1">PpiC domain-containing protein</fullName>
    </recommendedName>
</protein>
<dbReference type="AlphaFoldDB" id="I7ZAD8"/>
<dbReference type="InterPro" id="IPR000297">
    <property type="entry name" value="PPIase_PpiC"/>
</dbReference>
<evidence type="ECO:0000313" key="3">
    <source>
        <dbReference type="Proteomes" id="UP000003704"/>
    </source>
</evidence>
<dbReference type="PATRIC" id="fig|1172194.4.peg.2329"/>
<evidence type="ECO:0000313" key="2">
    <source>
        <dbReference type="EMBL" id="EIT68829.1"/>
    </source>
</evidence>
<dbReference type="Pfam" id="PF13145">
    <property type="entry name" value="Rotamase_2"/>
    <property type="match status" value="1"/>
</dbReference>
<name>I7ZAD8_9GAMM</name>
<reference evidence="2 3" key="1">
    <citation type="journal article" date="2012" name="J. Bacteriol.">
        <title>Genome Sequence of n-Alkane-Degrading Hydrocarboniphaga effusa Strain AP103T (ATCC BAA-332T).</title>
        <authorList>
            <person name="Chang H.K."/>
            <person name="Zylstra G.J."/>
            <person name="Chae J.C."/>
        </authorList>
    </citation>
    <scope>NUCLEOTIDE SEQUENCE [LARGE SCALE GENOMIC DNA]</scope>
    <source>
        <strain evidence="2 3">AP103</strain>
    </source>
</reference>
<keyword evidence="3" id="KW-1185">Reference proteome</keyword>
<evidence type="ECO:0000259" key="1">
    <source>
        <dbReference type="Pfam" id="PF13145"/>
    </source>
</evidence>